<dbReference type="AlphaFoldDB" id="A0A6L9EPQ3"/>
<gene>
    <name evidence="1" type="ORF">GND98_012370</name>
</gene>
<organism evidence="1 2">
    <name type="scientific">Clostridium butyricum</name>
    <dbReference type="NCBI Taxonomy" id="1492"/>
    <lineage>
        <taxon>Bacteria</taxon>
        <taxon>Bacillati</taxon>
        <taxon>Bacillota</taxon>
        <taxon>Clostridia</taxon>
        <taxon>Eubacteriales</taxon>
        <taxon>Clostridiaceae</taxon>
        <taxon>Clostridium</taxon>
    </lineage>
</organism>
<proteinExistence type="predicted"/>
<sequence>MSCKCAKISEDCCMWECTITGDQCLYMPPNSKRCAEEYGEGPDVYEESKTEELRDYEREKSDCKDTDCFDNVNGQCTRISDDGRYGICWMEPSEGEY</sequence>
<dbReference type="Proteomes" id="UP000474042">
    <property type="component" value="Unassembled WGS sequence"/>
</dbReference>
<protein>
    <submittedName>
        <fullName evidence="1">Uncharacterized protein</fullName>
    </submittedName>
</protein>
<evidence type="ECO:0000313" key="2">
    <source>
        <dbReference type="Proteomes" id="UP000474042"/>
    </source>
</evidence>
<reference evidence="1 2" key="1">
    <citation type="submission" date="2020-01" db="EMBL/GenBank/DDBJ databases">
        <title>Genome sequence of a 1,3-propanediol producer, Clostridium butyricum S3.</title>
        <authorList>
            <person name="Zhou J."/>
        </authorList>
    </citation>
    <scope>NUCLEOTIDE SEQUENCE [LARGE SCALE GENOMIC DNA]</scope>
    <source>
        <strain evidence="1 2">S3</strain>
    </source>
</reference>
<accession>A0A6L9EPQ3</accession>
<evidence type="ECO:0000313" key="1">
    <source>
        <dbReference type="EMBL" id="NAS18640.1"/>
    </source>
</evidence>
<comment type="caution">
    <text evidence="1">The sequence shown here is derived from an EMBL/GenBank/DDBJ whole genome shotgun (WGS) entry which is preliminary data.</text>
</comment>
<dbReference type="EMBL" id="WOFV02000038">
    <property type="protein sequence ID" value="NAS18640.1"/>
    <property type="molecule type" value="Genomic_DNA"/>
</dbReference>
<name>A0A6L9EPQ3_CLOBU</name>